<reference evidence="2" key="1">
    <citation type="submission" date="2023-03" db="EMBL/GenBank/DDBJ databases">
        <title>Chitinimonas shenzhenensis gen. nov., sp. nov., a novel member of family Burkholderiaceae isolated from activated sludge collected in Shen Zhen, China.</title>
        <authorList>
            <person name="Wang X."/>
        </authorList>
    </citation>
    <scope>NUCLEOTIDE SEQUENCE</scope>
    <source>
        <strain evidence="2">DQS-5</strain>
    </source>
</reference>
<dbReference type="InterPro" id="IPR009663">
    <property type="entry name" value="PAP_PilO"/>
</dbReference>
<dbReference type="RefSeq" id="WP_284101796.1">
    <property type="nucleotide sequence ID" value="NZ_JARRAF010000020.1"/>
</dbReference>
<proteinExistence type="predicted"/>
<feature type="transmembrane region" description="Helical" evidence="1">
    <location>
        <begin position="193"/>
        <end position="214"/>
    </location>
</feature>
<evidence type="ECO:0000313" key="3">
    <source>
        <dbReference type="Proteomes" id="UP001172778"/>
    </source>
</evidence>
<name>A0ABT7DZL8_9NEIS</name>
<comment type="caution">
    <text evidence="2">The sequence shown here is derived from an EMBL/GenBank/DDBJ whole genome shotgun (WGS) entry which is preliminary data.</text>
</comment>
<sequence length="443" mass="47849">MMGAVAIPVGRRQAVVAGLEWRTVSEAGGAAKREIRRYATELKASHWVRMETRREIDGDERLDITSGYLVRGAGRIPSSGLIAGGALFARSIGQTRAILLHRVVDDEVWMVGVMDGHPAPTFELVGPPNEVRAMVSRFLALPGNDDAVMYGNAPEVFPGQVLGEWEPQAALEMVGELVAKQIRLQPTSTVLQALPYVAVVSLVLAVGAGSLVGIKKYQEHKKQERLRRLAAIQQVDPVELYRSKMAEASAQWVPAKEAAGVLWSTIRSLPLDNGGWHLSAVDCAEACSATYSPLPMATNASFRQMSPMGLPQFGNNAITAPLLYPPIKPGRYQLEAIPELRQFQLGFGSVLQQLGYIGVTNTMAADKLNPIVSVVAPPNGQLKPWPDGFKQAQSAALRIGGPLALLPGVIDRLPPNAILKKLTVRFSDNSGQFDLEGEVHVLP</sequence>
<dbReference type="Proteomes" id="UP001172778">
    <property type="component" value="Unassembled WGS sequence"/>
</dbReference>
<keyword evidence="1" id="KW-0472">Membrane</keyword>
<protein>
    <submittedName>
        <fullName evidence="2">Type 4b pilus protein PilO2</fullName>
    </submittedName>
</protein>
<accession>A0ABT7DZL8</accession>
<evidence type="ECO:0000313" key="2">
    <source>
        <dbReference type="EMBL" id="MDK2125486.1"/>
    </source>
</evidence>
<evidence type="ECO:0000256" key="1">
    <source>
        <dbReference type="SAM" id="Phobius"/>
    </source>
</evidence>
<keyword evidence="1" id="KW-1133">Transmembrane helix</keyword>
<gene>
    <name evidence="2" type="primary">pilO2</name>
    <name evidence="2" type="ORF">PZA18_15635</name>
</gene>
<dbReference type="EMBL" id="JARRAF010000020">
    <property type="protein sequence ID" value="MDK2125486.1"/>
    <property type="molecule type" value="Genomic_DNA"/>
</dbReference>
<organism evidence="2 3">
    <name type="scientific">Parachitinimonas caeni</name>
    <dbReference type="NCBI Taxonomy" id="3031301"/>
    <lineage>
        <taxon>Bacteria</taxon>
        <taxon>Pseudomonadati</taxon>
        <taxon>Pseudomonadota</taxon>
        <taxon>Betaproteobacteria</taxon>
        <taxon>Neisseriales</taxon>
        <taxon>Chitinibacteraceae</taxon>
        <taxon>Parachitinimonas</taxon>
    </lineage>
</organism>
<dbReference type="Pfam" id="PF06864">
    <property type="entry name" value="PAP_PilO"/>
    <property type="match status" value="1"/>
</dbReference>
<keyword evidence="1" id="KW-0812">Transmembrane</keyword>
<keyword evidence="3" id="KW-1185">Reference proteome</keyword>